<feature type="domain" description="HTH merR-type" evidence="5">
    <location>
        <begin position="12"/>
        <end position="81"/>
    </location>
</feature>
<keyword evidence="3" id="KW-0238">DNA-binding</keyword>
<keyword evidence="2" id="KW-0805">Transcription regulation</keyword>
<proteinExistence type="predicted"/>
<sequence length="333" mass="36108">MADRSPPQEGQTYRIGAVSRLTGIPADTLRVWERRYHVTTPIRSDSGTRLYDSEDVGRLTLIKRLVDRGDAISSVANLSLDALRERMHGADLIGRSPVARTRPWRLLVAGPYLADRLRVEASGASDFECLGFLSSREGIFSFDRDPAPDVLVLEYPGIHADQVGEVHRLLARSGAAHCLLVYGFAGQGVLEQLISDRLVARRSPIGMADLRRCCQVFRPAPPPPSDPLARLGIDLARPAPGPKFSASELAAIASARPTPCDCHRHLVDLISALYAFESYSRECAIREGAGSAAQALVQACAAQARALLEEGLSRSLDLSEDNRCDVDTKDSAG</sequence>
<accession>A0ABW4Y4E0</accession>
<dbReference type="Proteomes" id="UP001597337">
    <property type="component" value="Unassembled WGS sequence"/>
</dbReference>
<keyword evidence="1" id="KW-0678">Repressor</keyword>
<dbReference type="InterPro" id="IPR000551">
    <property type="entry name" value="MerR-type_HTH_dom"/>
</dbReference>
<dbReference type="PANTHER" id="PTHR30204:SF69">
    <property type="entry name" value="MERR-FAMILY TRANSCRIPTIONAL REGULATOR"/>
    <property type="match status" value="1"/>
</dbReference>
<organism evidence="6 7">
    <name type="scientific">Thiorhodococcus fuscus</name>
    <dbReference type="NCBI Taxonomy" id="527200"/>
    <lineage>
        <taxon>Bacteria</taxon>
        <taxon>Pseudomonadati</taxon>
        <taxon>Pseudomonadota</taxon>
        <taxon>Gammaproteobacteria</taxon>
        <taxon>Chromatiales</taxon>
        <taxon>Chromatiaceae</taxon>
        <taxon>Thiorhodococcus</taxon>
    </lineage>
</organism>
<keyword evidence="7" id="KW-1185">Reference proteome</keyword>
<dbReference type="SMART" id="SM00422">
    <property type="entry name" value="HTH_MERR"/>
    <property type="match status" value="1"/>
</dbReference>
<evidence type="ECO:0000256" key="4">
    <source>
        <dbReference type="ARBA" id="ARBA00023163"/>
    </source>
</evidence>
<dbReference type="SUPFAM" id="SSF46955">
    <property type="entry name" value="Putative DNA-binding domain"/>
    <property type="match status" value="1"/>
</dbReference>
<evidence type="ECO:0000256" key="3">
    <source>
        <dbReference type="ARBA" id="ARBA00023125"/>
    </source>
</evidence>
<dbReference type="Gene3D" id="1.10.1660.10">
    <property type="match status" value="1"/>
</dbReference>
<dbReference type="RefSeq" id="WP_386022200.1">
    <property type="nucleotide sequence ID" value="NZ_JBHUHX010000003.1"/>
</dbReference>
<evidence type="ECO:0000313" key="6">
    <source>
        <dbReference type="EMBL" id="MFD2110522.1"/>
    </source>
</evidence>
<evidence type="ECO:0000259" key="5">
    <source>
        <dbReference type="PROSITE" id="PS50937"/>
    </source>
</evidence>
<name>A0ABW4Y4E0_9GAMM</name>
<comment type="caution">
    <text evidence="6">The sequence shown here is derived from an EMBL/GenBank/DDBJ whole genome shotgun (WGS) entry which is preliminary data.</text>
</comment>
<protein>
    <submittedName>
        <fullName evidence="6">MerR family transcriptional regulator</fullName>
    </submittedName>
</protein>
<dbReference type="InterPro" id="IPR009061">
    <property type="entry name" value="DNA-bd_dom_put_sf"/>
</dbReference>
<evidence type="ECO:0000313" key="7">
    <source>
        <dbReference type="Proteomes" id="UP001597337"/>
    </source>
</evidence>
<dbReference type="CDD" id="cd01104">
    <property type="entry name" value="HTH_MlrA-CarA"/>
    <property type="match status" value="1"/>
</dbReference>
<dbReference type="Pfam" id="PF13411">
    <property type="entry name" value="MerR_1"/>
    <property type="match status" value="1"/>
</dbReference>
<keyword evidence="4" id="KW-0804">Transcription</keyword>
<dbReference type="EMBL" id="JBHUHX010000003">
    <property type="protein sequence ID" value="MFD2110522.1"/>
    <property type="molecule type" value="Genomic_DNA"/>
</dbReference>
<dbReference type="PANTHER" id="PTHR30204">
    <property type="entry name" value="REDOX-CYCLING DRUG-SENSING TRANSCRIPTIONAL ACTIVATOR SOXR"/>
    <property type="match status" value="1"/>
</dbReference>
<evidence type="ECO:0000256" key="1">
    <source>
        <dbReference type="ARBA" id="ARBA00022491"/>
    </source>
</evidence>
<dbReference type="PROSITE" id="PS50937">
    <property type="entry name" value="HTH_MERR_2"/>
    <property type="match status" value="1"/>
</dbReference>
<dbReference type="InterPro" id="IPR047057">
    <property type="entry name" value="MerR_fam"/>
</dbReference>
<reference evidence="7" key="1">
    <citation type="journal article" date="2019" name="Int. J. Syst. Evol. Microbiol.">
        <title>The Global Catalogue of Microorganisms (GCM) 10K type strain sequencing project: providing services to taxonomists for standard genome sequencing and annotation.</title>
        <authorList>
            <consortium name="The Broad Institute Genomics Platform"/>
            <consortium name="The Broad Institute Genome Sequencing Center for Infectious Disease"/>
            <person name="Wu L."/>
            <person name="Ma J."/>
        </authorList>
    </citation>
    <scope>NUCLEOTIDE SEQUENCE [LARGE SCALE GENOMIC DNA]</scope>
    <source>
        <strain evidence="7">KACC 12597</strain>
    </source>
</reference>
<evidence type="ECO:0000256" key="2">
    <source>
        <dbReference type="ARBA" id="ARBA00023015"/>
    </source>
</evidence>
<gene>
    <name evidence="6" type="ORF">ACFSJC_01550</name>
</gene>